<accession>A0A1A6BC27</accession>
<organism evidence="1 2">
    <name type="scientific">Mycobacterium gordonae</name>
    <dbReference type="NCBI Taxonomy" id="1778"/>
    <lineage>
        <taxon>Bacteria</taxon>
        <taxon>Bacillati</taxon>
        <taxon>Actinomycetota</taxon>
        <taxon>Actinomycetes</taxon>
        <taxon>Mycobacteriales</taxon>
        <taxon>Mycobacteriaceae</taxon>
        <taxon>Mycobacterium</taxon>
    </lineage>
</organism>
<evidence type="ECO:0000313" key="2">
    <source>
        <dbReference type="Proteomes" id="UP000093757"/>
    </source>
</evidence>
<reference evidence="1 2" key="1">
    <citation type="submission" date="2016-06" db="EMBL/GenBank/DDBJ databases">
        <authorList>
            <person name="Kjaerup R.B."/>
            <person name="Dalgaard T.S."/>
            <person name="Juul-Madsen H.R."/>
        </authorList>
    </citation>
    <scope>NUCLEOTIDE SEQUENCE [LARGE SCALE GENOMIC DNA]</scope>
    <source>
        <strain evidence="1 2">1245752.6</strain>
    </source>
</reference>
<protein>
    <submittedName>
        <fullName evidence="1">Uncharacterized protein</fullName>
    </submittedName>
</protein>
<gene>
    <name evidence="1" type="ORF">A9W98_28335</name>
</gene>
<sequence length="123" mass="13647">MVNPPALVGTPARRPPAWQRWLLNAMYNFDRYTIDDWLGLMRDHLQRPGGATPMQTARYTVDVLRHVSRLTSATASLASHGDRAARSQLADAALDLKSALDRLHKARDQLLKAAGAERVTDMG</sequence>
<name>A0A1A6BC27_MYCGO</name>
<dbReference type="AlphaFoldDB" id="A0A1A6BC27"/>
<comment type="caution">
    <text evidence="1">The sequence shown here is derived from an EMBL/GenBank/DDBJ whole genome shotgun (WGS) entry which is preliminary data.</text>
</comment>
<dbReference type="Proteomes" id="UP000093757">
    <property type="component" value="Unassembled WGS sequence"/>
</dbReference>
<proteinExistence type="predicted"/>
<dbReference type="EMBL" id="MAEM01000410">
    <property type="protein sequence ID" value="OBR99835.1"/>
    <property type="molecule type" value="Genomic_DNA"/>
</dbReference>
<evidence type="ECO:0000313" key="1">
    <source>
        <dbReference type="EMBL" id="OBR99835.1"/>
    </source>
</evidence>